<proteinExistence type="predicted"/>
<dbReference type="Proteomes" id="UP001186944">
    <property type="component" value="Unassembled WGS sequence"/>
</dbReference>
<accession>A0AA89BYZ4</accession>
<keyword evidence="7" id="KW-1185">Reference proteome</keyword>
<evidence type="ECO:0000256" key="5">
    <source>
        <dbReference type="SAM" id="Phobius"/>
    </source>
</evidence>
<evidence type="ECO:0000256" key="4">
    <source>
        <dbReference type="ARBA" id="ARBA00023136"/>
    </source>
</evidence>
<evidence type="ECO:0000256" key="1">
    <source>
        <dbReference type="ARBA" id="ARBA00004141"/>
    </source>
</evidence>
<evidence type="ECO:0000313" key="6">
    <source>
        <dbReference type="EMBL" id="KAK3101895.1"/>
    </source>
</evidence>
<sequence>MFKHFNRETALHYYGNFNRDHRAVAILWGVMCIIFCVLLVCCFAQPHWLGDTPDSPGYGHMGIYRICTPSQDPSISGFACVGKFTEFSSIMNDGLKAATVFVGVSCLLMLLNVGMLLLFFCFRKGNYIFIMCGIIEVLVGASQQGMLTPPRYMYLVPHLACWGSVDAPLL</sequence>
<comment type="subcellular location">
    <subcellularLocation>
        <location evidence="1">Membrane</location>
        <topology evidence="1">Multi-pass membrane protein</topology>
    </subcellularLocation>
</comment>
<name>A0AA89BYZ4_PINIB</name>
<organism evidence="6 7">
    <name type="scientific">Pinctada imbricata</name>
    <name type="common">Atlantic pearl-oyster</name>
    <name type="synonym">Pinctada martensii</name>
    <dbReference type="NCBI Taxonomy" id="66713"/>
    <lineage>
        <taxon>Eukaryota</taxon>
        <taxon>Metazoa</taxon>
        <taxon>Spiralia</taxon>
        <taxon>Lophotrochozoa</taxon>
        <taxon>Mollusca</taxon>
        <taxon>Bivalvia</taxon>
        <taxon>Autobranchia</taxon>
        <taxon>Pteriomorphia</taxon>
        <taxon>Pterioida</taxon>
        <taxon>Pterioidea</taxon>
        <taxon>Pteriidae</taxon>
        <taxon>Pinctada</taxon>
    </lineage>
</organism>
<evidence type="ECO:0000256" key="3">
    <source>
        <dbReference type="ARBA" id="ARBA00022989"/>
    </source>
</evidence>
<dbReference type="AlphaFoldDB" id="A0AA89BYZ4"/>
<evidence type="ECO:0000256" key="2">
    <source>
        <dbReference type="ARBA" id="ARBA00022692"/>
    </source>
</evidence>
<gene>
    <name evidence="6" type="ORF">FSP39_007144</name>
</gene>
<keyword evidence="4 5" id="KW-0472">Membrane</keyword>
<dbReference type="PANTHER" id="PTHR12489:SF1">
    <property type="entry name" value="LP10272P"/>
    <property type="match status" value="1"/>
</dbReference>
<comment type="caution">
    <text evidence="6">The sequence shown here is derived from an EMBL/GenBank/DDBJ whole genome shotgun (WGS) entry which is preliminary data.</text>
</comment>
<feature type="transmembrane region" description="Helical" evidence="5">
    <location>
        <begin position="127"/>
        <end position="147"/>
    </location>
</feature>
<dbReference type="InterPro" id="IPR019372">
    <property type="entry name" value="LHFPL"/>
</dbReference>
<feature type="transmembrane region" description="Helical" evidence="5">
    <location>
        <begin position="97"/>
        <end position="120"/>
    </location>
</feature>
<evidence type="ECO:0000313" key="7">
    <source>
        <dbReference type="Proteomes" id="UP001186944"/>
    </source>
</evidence>
<dbReference type="Pfam" id="PF10242">
    <property type="entry name" value="L_HMGIC_fpl"/>
    <property type="match status" value="1"/>
</dbReference>
<feature type="transmembrane region" description="Helical" evidence="5">
    <location>
        <begin position="25"/>
        <end position="48"/>
    </location>
</feature>
<dbReference type="EMBL" id="VSWD01000005">
    <property type="protein sequence ID" value="KAK3101895.1"/>
    <property type="molecule type" value="Genomic_DNA"/>
</dbReference>
<dbReference type="PANTHER" id="PTHR12489">
    <property type="entry name" value="LIPOMA HMGIC FUSION PARTNER-LIKE PROTEIN"/>
    <property type="match status" value="1"/>
</dbReference>
<keyword evidence="3 5" id="KW-1133">Transmembrane helix</keyword>
<protein>
    <submittedName>
        <fullName evidence="6">Uncharacterized protein</fullName>
    </submittedName>
</protein>
<keyword evidence="2 5" id="KW-0812">Transmembrane</keyword>
<dbReference type="GO" id="GO:0005886">
    <property type="term" value="C:plasma membrane"/>
    <property type="evidence" value="ECO:0007669"/>
    <property type="project" value="TreeGrafter"/>
</dbReference>
<reference evidence="6" key="1">
    <citation type="submission" date="2019-08" db="EMBL/GenBank/DDBJ databases">
        <title>The improved chromosome-level genome for the pearl oyster Pinctada fucata martensii using PacBio sequencing and Hi-C.</title>
        <authorList>
            <person name="Zheng Z."/>
        </authorList>
    </citation>
    <scope>NUCLEOTIDE SEQUENCE</scope>
    <source>
        <strain evidence="6">ZZ-2019</strain>
        <tissue evidence="6">Adductor muscle</tissue>
    </source>
</reference>
<dbReference type="GO" id="GO:0007605">
    <property type="term" value="P:sensory perception of sound"/>
    <property type="evidence" value="ECO:0007669"/>
    <property type="project" value="TreeGrafter"/>
</dbReference>